<evidence type="ECO:0000256" key="4">
    <source>
        <dbReference type="ARBA" id="ARBA00022840"/>
    </source>
</evidence>
<reference evidence="6 7" key="1">
    <citation type="journal article" date="2019" name="Int. J. Syst. Evol. Microbiol.">
        <title>The Global Catalogue of Microorganisms (GCM) 10K type strain sequencing project: providing services to taxonomists for standard genome sequencing and annotation.</title>
        <authorList>
            <consortium name="The Broad Institute Genomics Platform"/>
            <consortium name="The Broad Institute Genome Sequencing Center for Infectious Disease"/>
            <person name="Wu L."/>
            <person name="Ma J."/>
        </authorList>
    </citation>
    <scope>NUCLEOTIDE SEQUENCE [LARGE SCALE GENOMIC DNA]</scope>
    <source>
        <strain evidence="6 7">JCM 14193</strain>
    </source>
</reference>
<proteinExistence type="inferred from homology"/>
<comment type="similarity">
    <text evidence="1">Belongs to the ABC transporter superfamily.</text>
</comment>
<evidence type="ECO:0000256" key="3">
    <source>
        <dbReference type="ARBA" id="ARBA00022741"/>
    </source>
</evidence>
<evidence type="ECO:0000313" key="6">
    <source>
        <dbReference type="EMBL" id="GAA0463554.1"/>
    </source>
</evidence>
<dbReference type="Proteomes" id="UP001500740">
    <property type="component" value="Unassembled WGS sequence"/>
</dbReference>
<protein>
    <submittedName>
        <fullName evidence="6">ATP-binding cassette domain-containing protein</fullName>
    </submittedName>
</protein>
<dbReference type="Gene3D" id="3.40.50.300">
    <property type="entry name" value="P-loop containing nucleotide triphosphate hydrolases"/>
    <property type="match status" value="1"/>
</dbReference>
<feature type="domain" description="ABC transporter" evidence="5">
    <location>
        <begin position="6"/>
        <end position="240"/>
    </location>
</feature>
<dbReference type="SMART" id="SM00382">
    <property type="entry name" value="AAA"/>
    <property type="match status" value="1"/>
</dbReference>
<dbReference type="PROSITE" id="PS50893">
    <property type="entry name" value="ABC_TRANSPORTER_2"/>
    <property type="match status" value="1"/>
</dbReference>
<sequence>MTQTILNVENLSKTFSTKNSQIDVVRDVNFEVNRGEIFGFLGPNGAGKTTTMGMLTTQIRPTSGEIILAEKSIWGNLTDTRKRISIVTQHNNLDRGLTARENLLFHARYFNLPSDEAAKRADRFLDLMDLTERADDRVVNFSGGMAQRLKIARALMHDPDILFLDEPTTGLDPQSRVLLWEEIKKLNAQGTTIFLTTHYMEEPEQLCDRVAILHEGQLKALNTPEELKKLVPGQNVVSVRTGDVRDELLSEAKTLPEVEDATAEMGTLRFYMKDATPDLGELVKWLRSQDVNILSMNLHLSTLNDVFVHLTGKGLEQR</sequence>
<name>A0ABN0ZZ49_9BACI</name>
<evidence type="ECO:0000256" key="2">
    <source>
        <dbReference type="ARBA" id="ARBA00022448"/>
    </source>
</evidence>
<organism evidence="6 7">
    <name type="scientific">Alkalibacillus silvisoli</name>
    <dbReference type="NCBI Taxonomy" id="392823"/>
    <lineage>
        <taxon>Bacteria</taxon>
        <taxon>Bacillati</taxon>
        <taxon>Bacillota</taxon>
        <taxon>Bacilli</taxon>
        <taxon>Bacillales</taxon>
        <taxon>Bacillaceae</taxon>
        <taxon>Alkalibacillus</taxon>
    </lineage>
</organism>
<evidence type="ECO:0000259" key="5">
    <source>
        <dbReference type="PROSITE" id="PS50893"/>
    </source>
</evidence>
<dbReference type="InterPro" id="IPR025302">
    <property type="entry name" value="DrrA1/2-like_C"/>
</dbReference>
<keyword evidence="3" id="KW-0547">Nucleotide-binding</keyword>
<dbReference type="InterPro" id="IPR050763">
    <property type="entry name" value="ABC_transporter_ATP-binding"/>
</dbReference>
<dbReference type="PANTHER" id="PTHR42711">
    <property type="entry name" value="ABC TRANSPORTER ATP-BINDING PROTEIN"/>
    <property type="match status" value="1"/>
</dbReference>
<keyword evidence="7" id="KW-1185">Reference proteome</keyword>
<comment type="caution">
    <text evidence="6">The sequence shown here is derived from an EMBL/GenBank/DDBJ whole genome shotgun (WGS) entry which is preliminary data.</text>
</comment>
<dbReference type="InterPro" id="IPR003593">
    <property type="entry name" value="AAA+_ATPase"/>
</dbReference>
<keyword evidence="2" id="KW-0813">Transport</keyword>
<dbReference type="PANTHER" id="PTHR42711:SF5">
    <property type="entry name" value="ABC TRANSPORTER ATP-BINDING PROTEIN NATA"/>
    <property type="match status" value="1"/>
</dbReference>
<keyword evidence="4 6" id="KW-0067">ATP-binding</keyword>
<dbReference type="Pfam" id="PF13732">
    <property type="entry name" value="DrrA1-3_C"/>
    <property type="match status" value="1"/>
</dbReference>
<dbReference type="Pfam" id="PF00005">
    <property type="entry name" value="ABC_tran"/>
    <property type="match status" value="1"/>
</dbReference>
<dbReference type="InterPro" id="IPR027417">
    <property type="entry name" value="P-loop_NTPase"/>
</dbReference>
<dbReference type="GO" id="GO:0005524">
    <property type="term" value="F:ATP binding"/>
    <property type="evidence" value="ECO:0007669"/>
    <property type="project" value="UniProtKB-KW"/>
</dbReference>
<dbReference type="InterPro" id="IPR003439">
    <property type="entry name" value="ABC_transporter-like_ATP-bd"/>
</dbReference>
<evidence type="ECO:0000256" key="1">
    <source>
        <dbReference type="ARBA" id="ARBA00005417"/>
    </source>
</evidence>
<dbReference type="SUPFAM" id="SSF52540">
    <property type="entry name" value="P-loop containing nucleoside triphosphate hydrolases"/>
    <property type="match status" value="1"/>
</dbReference>
<gene>
    <name evidence="6" type="ORF">GCM10008935_19080</name>
</gene>
<dbReference type="EMBL" id="BAAACZ010000015">
    <property type="protein sequence ID" value="GAA0463554.1"/>
    <property type="molecule type" value="Genomic_DNA"/>
</dbReference>
<accession>A0ABN0ZZ49</accession>
<dbReference type="PROSITE" id="PS00211">
    <property type="entry name" value="ABC_TRANSPORTER_1"/>
    <property type="match status" value="1"/>
</dbReference>
<evidence type="ECO:0000313" key="7">
    <source>
        <dbReference type="Proteomes" id="UP001500740"/>
    </source>
</evidence>
<dbReference type="InterPro" id="IPR017871">
    <property type="entry name" value="ABC_transporter-like_CS"/>
</dbReference>